<dbReference type="AlphaFoldDB" id="A0A836HGX3"/>
<feature type="compositionally biased region" description="Polar residues" evidence="1">
    <location>
        <begin position="95"/>
        <end position="106"/>
    </location>
</feature>
<organism evidence="2 3">
    <name type="scientific">Leishmania orientalis</name>
    <dbReference type="NCBI Taxonomy" id="2249476"/>
    <lineage>
        <taxon>Eukaryota</taxon>
        <taxon>Discoba</taxon>
        <taxon>Euglenozoa</taxon>
        <taxon>Kinetoplastea</taxon>
        <taxon>Metakinetoplastina</taxon>
        <taxon>Trypanosomatida</taxon>
        <taxon>Trypanosomatidae</taxon>
        <taxon>Leishmaniinae</taxon>
        <taxon>Leishmania</taxon>
    </lineage>
</organism>
<feature type="region of interest" description="Disordered" evidence="1">
    <location>
        <begin position="81"/>
        <end position="108"/>
    </location>
</feature>
<reference evidence="3" key="1">
    <citation type="journal article" date="2021" name="Microbiol. Resour. Announc.">
        <title>LGAAP: Leishmaniinae Genome Assembly and Annotation Pipeline.</title>
        <authorList>
            <person name="Almutairi H."/>
            <person name="Urbaniak M.D."/>
            <person name="Bates M.D."/>
            <person name="Jariyapan N."/>
            <person name="Kwakye-Nuako G."/>
            <person name="Thomaz-Soccol V."/>
            <person name="Al-Salem W.S."/>
            <person name="Dillon R.J."/>
            <person name="Bates P.A."/>
            <person name="Gatherer D."/>
        </authorList>
    </citation>
    <scope>NUCLEOTIDE SEQUENCE [LARGE SCALE GENOMIC DNA]</scope>
</reference>
<sequence>MCIVALITRYCERFPFILIGNRDEELARATGGLALDHSTGLVWAVDRLAGGSWMGVEPRSGRFAILTNCRRSPAAPLTCRSERRKDDQCGDSKRVSQAQRKASSPTAAMWRGAAPLSHIRAHTTVVPVLDTSTVPAAGKRCHPQHSEPLHTVTLAYEPPTSRGMVIKDFLRTGILPGDAARLPMGSKRGEDTHASLASGDDLVAALPTVLQAPPYYAGFNLLSCDDLRWGGGACEQGRVDAAASQHVRNASGDNSAAAPAILYTTNRYAAEHRCPVAPGQVHCLQNSYLDNMRGEPIAARLEQLFTDALHRVIDPIAAGQPPSSAAAITPAVVAEVATSLADACLCDRCGFDLVKMEKASSSTVEAAALHTQLHSSNPLLGFTKEELHEFFGGSASVQFSDGGAAMREAYLQSSIFKAPFHGYGTRVQSMVLVERAASAPPPCSSMTPSDSTTTVIHFCQREVSFDRTAQRVVGTPWIAYRILEDGSCALDSPHSPAS</sequence>
<protein>
    <submittedName>
        <fullName evidence="2">Uncharacterized protein</fullName>
    </submittedName>
</protein>
<dbReference type="RefSeq" id="XP_067065333.1">
    <property type="nucleotide sequence ID" value="XM_067208622.1"/>
</dbReference>
<reference evidence="3" key="2">
    <citation type="journal article" date="2021" name="Sci. Data">
        <title>Chromosome-scale genome sequencing, assembly and annotation of six genomes from subfamily Leishmaniinae.</title>
        <authorList>
            <person name="Almutairi H."/>
            <person name="Urbaniak M.D."/>
            <person name="Bates M.D."/>
            <person name="Jariyapan N."/>
            <person name="Kwakye-Nuako G."/>
            <person name="Thomaz Soccol V."/>
            <person name="Al-Salem W.S."/>
            <person name="Dillon R.J."/>
            <person name="Bates P.A."/>
            <person name="Gatherer D."/>
        </authorList>
    </citation>
    <scope>NUCLEOTIDE SEQUENCE [LARGE SCALE GENOMIC DNA]</scope>
</reference>
<evidence type="ECO:0000256" key="1">
    <source>
        <dbReference type="SAM" id="MobiDB-lite"/>
    </source>
</evidence>
<dbReference type="GeneID" id="92362556"/>
<comment type="caution">
    <text evidence="2">The sequence shown here is derived from an EMBL/GenBank/DDBJ whole genome shotgun (WGS) entry which is preliminary data.</text>
</comment>
<proteinExistence type="predicted"/>
<accession>A0A836HGX3</accession>
<evidence type="ECO:0000313" key="2">
    <source>
        <dbReference type="EMBL" id="KAG5486002.1"/>
    </source>
</evidence>
<name>A0A836HGX3_9TRYP</name>
<dbReference type="InterPro" id="IPR008551">
    <property type="entry name" value="TANGO2"/>
</dbReference>
<dbReference type="Proteomes" id="UP000674143">
    <property type="component" value="Unassembled WGS sequence"/>
</dbReference>
<feature type="compositionally biased region" description="Basic and acidic residues" evidence="1">
    <location>
        <begin position="81"/>
        <end position="94"/>
    </location>
</feature>
<dbReference type="EMBL" id="JAFHLR010000009">
    <property type="protein sequence ID" value="KAG5486002.1"/>
    <property type="molecule type" value="Genomic_DNA"/>
</dbReference>
<gene>
    <name evidence="2" type="ORF">LSCM4_06708</name>
</gene>
<dbReference type="PANTHER" id="PTHR17985">
    <property type="entry name" value="SER/THR-RICH PROTEIN T10 IN DGCR REGION"/>
    <property type="match status" value="1"/>
</dbReference>
<keyword evidence="3" id="KW-1185">Reference proteome</keyword>
<dbReference type="Pfam" id="PF05742">
    <property type="entry name" value="TANGO2"/>
    <property type="match status" value="1"/>
</dbReference>
<dbReference type="PANTHER" id="PTHR17985:SF8">
    <property type="entry name" value="TRANSPORT AND GOLGI ORGANIZATION PROTEIN 2 HOMOLOG"/>
    <property type="match status" value="1"/>
</dbReference>
<evidence type="ECO:0000313" key="3">
    <source>
        <dbReference type="Proteomes" id="UP000674143"/>
    </source>
</evidence>
<dbReference type="KEGG" id="loi:92362556"/>